<feature type="transmembrane region" description="Helical" evidence="1">
    <location>
        <begin position="226"/>
        <end position="250"/>
    </location>
</feature>
<proteinExistence type="predicted"/>
<comment type="caution">
    <text evidence="2">The sequence shown here is derived from an EMBL/GenBank/DDBJ whole genome shotgun (WGS) entry which is preliminary data.</text>
</comment>
<organism evidence="2 3">
    <name type="scientific">Operophtera brumata</name>
    <name type="common">Winter moth</name>
    <name type="synonym">Phalaena brumata</name>
    <dbReference type="NCBI Taxonomy" id="104452"/>
    <lineage>
        <taxon>Eukaryota</taxon>
        <taxon>Metazoa</taxon>
        <taxon>Ecdysozoa</taxon>
        <taxon>Arthropoda</taxon>
        <taxon>Hexapoda</taxon>
        <taxon>Insecta</taxon>
        <taxon>Pterygota</taxon>
        <taxon>Neoptera</taxon>
        <taxon>Endopterygota</taxon>
        <taxon>Lepidoptera</taxon>
        <taxon>Glossata</taxon>
        <taxon>Ditrysia</taxon>
        <taxon>Geometroidea</taxon>
        <taxon>Geometridae</taxon>
        <taxon>Larentiinae</taxon>
        <taxon>Operophtera</taxon>
    </lineage>
</organism>
<evidence type="ECO:0000313" key="3">
    <source>
        <dbReference type="Proteomes" id="UP000037510"/>
    </source>
</evidence>
<accession>A0A0L7LP65</accession>
<dbReference type="AlphaFoldDB" id="A0A0L7LP65"/>
<keyword evidence="1" id="KW-0472">Membrane</keyword>
<keyword evidence="3" id="KW-1185">Reference proteome</keyword>
<reference evidence="2 3" key="1">
    <citation type="journal article" date="2015" name="Genome Biol. Evol.">
        <title>The genome of winter moth (Operophtera brumata) provides a genomic perspective on sexual dimorphism and phenology.</title>
        <authorList>
            <person name="Derks M.F."/>
            <person name="Smit S."/>
            <person name="Salis L."/>
            <person name="Schijlen E."/>
            <person name="Bossers A."/>
            <person name="Mateman C."/>
            <person name="Pijl A.S."/>
            <person name="de Ridder D."/>
            <person name="Groenen M.A."/>
            <person name="Visser M.E."/>
            <person name="Megens H.J."/>
        </authorList>
    </citation>
    <scope>NUCLEOTIDE SEQUENCE [LARGE SCALE GENOMIC DNA]</scope>
    <source>
        <strain evidence="2">WM2013NL</strain>
        <tissue evidence="2">Head and thorax</tissue>
    </source>
</reference>
<feature type="transmembrane region" description="Helical" evidence="1">
    <location>
        <begin position="6"/>
        <end position="24"/>
    </location>
</feature>
<keyword evidence="1" id="KW-0812">Transmembrane</keyword>
<gene>
    <name evidence="2" type="ORF">OBRU01_04575</name>
</gene>
<evidence type="ECO:0000313" key="2">
    <source>
        <dbReference type="EMBL" id="KOB77242.1"/>
    </source>
</evidence>
<dbReference type="STRING" id="104452.A0A0L7LP65"/>
<name>A0A0L7LP65_OPEBR</name>
<protein>
    <submittedName>
        <fullName evidence="2">Putative ionotropic receptor IR4</fullName>
    </submittedName>
</protein>
<dbReference type="Proteomes" id="UP000037510">
    <property type="component" value="Unassembled WGS sequence"/>
</dbReference>
<evidence type="ECO:0000256" key="1">
    <source>
        <dbReference type="SAM" id="Phobius"/>
    </source>
</evidence>
<dbReference type="EMBL" id="JTDY01000426">
    <property type="protein sequence ID" value="KOB77242.1"/>
    <property type="molecule type" value="Genomic_DNA"/>
</dbReference>
<keyword evidence="1" id="KW-1133">Transmembrane helix</keyword>
<keyword evidence="2" id="KW-0675">Receptor</keyword>
<sequence>MYVEPFTAGVWWSCLAIGCILAVAQRVSSRSQEEKDGSYCAVLATWLQQGDCVLSETRASCSYRVFVDAGAVPNGISGRWTFIVMSVCSMLVHAYYTSAIVKTNWNDLEYLKKKKMTSSFYQELERGVDLIREGNTAFHSEYNQIFPHFKTFTDDQICKLQHVDTIPLSMTWIMTTVNGQWTSSFRSVSTWILEVGLAKRLQSRLLALRPPCRSALLAERVNFGDVAPLLALTVTGAILSLILLGIEILFDKWKNGSNMEIVDVKTLVSDVEEIPM</sequence>